<sequence length="202" mass="22190">MKFKYVVGLGVAAATFATVATPLAVTSVKAEATSDSVESPVSKYDINPVANYDNDSLRQIAINNNLDLSVVEALNDNIDPDKALPNGTPIYLPQNVGSVENVVGPQAFGPYDGVPASIKKKYYDSLSSAERSAKLWIAKRESGYNYYVSNGTHYGRFQLDKAYLNGDYSIANQEKAATIYIHKRYSGSWVKAKAFWQAHGWY</sequence>
<dbReference type="OrthoDB" id="2309683at2"/>
<geneLocation type="plasmid" evidence="2 3">
    <name>pHma8p2</name>
</geneLocation>
<feature type="chain" id="PRO_5038413504" evidence="1">
    <location>
        <begin position="21"/>
        <end position="202"/>
    </location>
</feature>
<dbReference type="PATRIC" id="fig|1218507.3.peg.146"/>
<keyword evidence="1" id="KW-0732">Signal</keyword>
<dbReference type="AlphaFoldDB" id="A0A0F4LAK7"/>
<keyword evidence="2" id="KW-0614">Plasmid</keyword>
<dbReference type="EMBL" id="JXLI01000023">
    <property type="protein sequence ID" value="KJY54601.1"/>
    <property type="molecule type" value="Genomic_DNA"/>
</dbReference>
<protein>
    <submittedName>
        <fullName evidence="2">Peptidoglycan-binding protein</fullName>
    </submittedName>
</protein>
<evidence type="ECO:0000313" key="2">
    <source>
        <dbReference type="EMBL" id="KJY54601.1"/>
    </source>
</evidence>
<dbReference type="Proteomes" id="UP000033531">
    <property type="component" value="Plasmid pHma8p2"/>
</dbReference>
<reference evidence="2" key="1">
    <citation type="submission" date="2015-01" db="EMBL/GenBank/DDBJ databases">
        <title>Comparative genomics of the lactic acid bacteria isolated from the honey bee gut.</title>
        <authorList>
            <person name="Ellegaard K.M."/>
            <person name="Tamarit D."/>
            <person name="Javelind E."/>
            <person name="Olofsson T."/>
            <person name="Andersson S.G."/>
            <person name="Vasquez A."/>
        </authorList>
    </citation>
    <scope>NUCLEOTIDE SEQUENCE [LARGE SCALE GENOMIC DNA]</scope>
    <source>
        <strain evidence="2">Hma8</strain>
        <plasmid evidence="2">pHma8p2</plasmid>
    </source>
</reference>
<evidence type="ECO:0000313" key="3">
    <source>
        <dbReference type="Proteomes" id="UP000033531"/>
    </source>
</evidence>
<dbReference type="RefSeq" id="WP_038521159.1">
    <property type="nucleotide sequence ID" value="NZ_JAAEEB010000017.1"/>
</dbReference>
<dbReference type="HOGENOM" id="CLU_077123_3_0_9"/>
<feature type="signal peptide" evidence="1">
    <location>
        <begin position="1"/>
        <end position="20"/>
    </location>
</feature>
<evidence type="ECO:0000256" key="1">
    <source>
        <dbReference type="SAM" id="SignalP"/>
    </source>
</evidence>
<proteinExistence type="predicted"/>
<comment type="caution">
    <text evidence="2">The sequence shown here is derived from an EMBL/GenBank/DDBJ whole genome shotgun (WGS) entry which is preliminary data.</text>
</comment>
<gene>
    <name evidence="2" type="ORF">JF74_19890</name>
</gene>
<name>A0A0F4LAK7_9LACO</name>
<accession>A0A0F4LAK7</accession>
<organism evidence="2 3">
    <name type="scientific">Lactobacillus melliventris</name>
    <dbReference type="NCBI Taxonomy" id="1218507"/>
    <lineage>
        <taxon>Bacteria</taxon>
        <taxon>Bacillati</taxon>
        <taxon>Bacillota</taxon>
        <taxon>Bacilli</taxon>
        <taxon>Lactobacillales</taxon>
        <taxon>Lactobacillaceae</taxon>
        <taxon>Lactobacillus</taxon>
    </lineage>
</organism>